<keyword evidence="2" id="KW-0727">SH2 domain</keyword>
<dbReference type="Gene3D" id="3.30.505.10">
    <property type="entry name" value="SH2 domain"/>
    <property type="match status" value="1"/>
</dbReference>
<gene>
    <name evidence="5" type="ORF">U0070_021846</name>
</gene>
<evidence type="ECO:0000256" key="2">
    <source>
        <dbReference type="ARBA" id="ARBA00022999"/>
    </source>
</evidence>
<dbReference type="InterPro" id="IPR036290">
    <property type="entry name" value="Phe_ZIP_sf"/>
</dbReference>
<dbReference type="EMBL" id="JBBHLL010000572">
    <property type="protein sequence ID" value="KAK7800099.1"/>
    <property type="molecule type" value="Genomic_DNA"/>
</dbReference>
<dbReference type="GO" id="GO:0005886">
    <property type="term" value="C:plasma membrane"/>
    <property type="evidence" value="ECO:0007669"/>
    <property type="project" value="TreeGrafter"/>
</dbReference>
<evidence type="ECO:0000313" key="6">
    <source>
        <dbReference type="Proteomes" id="UP001488838"/>
    </source>
</evidence>
<organism evidence="5 6">
    <name type="scientific">Myodes glareolus</name>
    <name type="common">Bank vole</name>
    <name type="synonym">Clethrionomys glareolus</name>
    <dbReference type="NCBI Taxonomy" id="447135"/>
    <lineage>
        <taxon>Eukaryota</taxon>
        <taxon>Metazoa</taxon>
        <taxon>Chordata</taxon>
        <taxon>Craniata</taxon>
        <taxon>Vertebrata</taxon>
        <taxon>Euteleostomi</taxon>
        <taxon>Mammalia</taxon>
        <taxon>Eutheria</taxon>
        <taxon>Euarchontoglires</taxon>
        <taxon>Glires</taxon>
        <taxon>Rodentia</taxon>
        <taxon>Myomorpha</taxon>
        <taxon>Muroidea</taxon>
        <taxon>Cricetidae</taxon>
        <taxon>Arvicolinae</taxon>
        <taxon>Myodes</taxon>
    </lineage>
</organism>
<dbReference type="InterPro" id="IPR030523">
    <property type="entry name" value="SH2B"/>
</dbReference>
<sequence length="225" mass="25377">MNGTPYLEDGAFPPPPVLPPPPPRSWQEFREYHVRAAALDLAHHFHLYLASHPQYAEPGAEVAFSGHFTELFPQNFEAEMAQASGSFSPPVLAPLSPCMEIVPPHDLSFDNCRGKSKHLGLSLNEEGQCWVQHLWFQYIFDMLEHFQVHPIPVESGGYSDIVLVSYVPSQRQKGWEQAGSRLGAMQDILIKQLTWEGLNTVTHNVFAPVRNENIHKWVLATSDIE</sequence>
<dbReference type="GO" id="GO:0035556">
    <property type="term" value="P:intracellular signal transduction"/>
    <property type="evidence" value="ECO:0007669"/>
    <property type="project" value="TreeGrafter"/>
</dbReference>
<comment type="caution">
    <text evidence="5">The sequence shown here is derived from an EMBL/GenBank/DDBJ whole genome shotgun (WGS) entry which is preliminary data.</text>
</comment>
<evidence type="ECO:0000259" key="4">
    <source>
        <dbReference type="Pfam" id="PF08916"/>
    </source>
</evidence>
<evidence type="ECO:0000256" key="3">
    <source>
        <dbReference type="SAM" id="MobiDB-lite"/>
    </source>
</evidence>
<name>A0AAW0HE56_MYOGA</name>
<protein>
    <recommendedName>
        <fullName evidence="4">Phenylalanine zipper domain-containing protein</fullName>
    </recommendedName>
</protein>
<dbReference type="InterPro" id="IPR015012">
    <property type="entry name" value="Phe_ZIP"/>
</dbReference>
<dbReference type="Gene3D" id="6.10.140.110">
    <property type="match status" value="1"/>
</dbReference>
<dbReference type="AlphaFoldDB" id="A0AAW0HE56"/>
<feature type="compositionally biased region" description="Pro residues" evidence="3">
    <location>
        <begin position="12"/>
        <end position="24"/>
    </location>
</feature>
<dbReference type="Proteomes" id="UP001488838">
    <property type="component" value="Unassembled WGS sequence"/>
</dbReference>
<keyword evidence="6" id="KW-1185">Reference proteome</keyword>
<dbReference type="PANTHER" id="PTHR10872">
    <property type="entry name" value="SH2B ADAPTER PROTEIN"/>
    <property type="match status" value="1"/>
</dbReference>
<accession>A0AAW0HE56</accession>
<dbReference type="GO" id="GO:0005068">
    <property type="term" value="F:transmembrane receptor protein tyrosine kinase adaptor activity"/>
    <property type="evidence" value="ECO:0007669"/>
    <property type="project" value="TreeGrafter"/>
</dbReference>
<reference evidence="5 6" key="1">
    <citation type="journal article" date="2023" name="bioRxiv">
        <title>Conserved and derived expression patterns and positive selection on dental genes reveal complex evolutionary context of ever-growing rodent molars.</title>
        <authorList>
            <person name="Calamari Z.T."/>
            <person name="Song A."/>
            <person name="Cohen E."/>
            <person name="Akter M."/>
            <person name="Roy R.D."/>
            <person name="Hallikas O."/>
            <person name="Christensen M.M."/>
            <person name="Li P."/>
            <person name="Marangoni P."/>
            <person name="Jernvall J."/>
            <person name="Klein O.D."/>
        </authorList>
    </citation>
    <scope>NUCLEOTIDE SEQUENCE [LARGE SCALE GENOMIC DNA]</scope>
    <source>
        <strain evidence="5">V071</strain>
    </source>
</reference>
<dbReference type="PANTHER" id="PTHR10872:SF3">
    <property type="entry name" value="SH2B ADAPTER PROTEIN 1"/>
    <property type="match status" value="1"/>
</dbReference>
<dbReference type="Pfam" id="PF08916">
    <property type="entry name" value="Phe_ZIP"/>
    <property type="match status" value="1"/>
</dbReference>
<dbReference type="InterPro" id="IPR036860">
    <property type="entry name" value="SH2_dom_sf"/>
</dbReference>
<keyword evidence="1" id="KW-0597">Phosphoprotein</keyword>
<feature type="region of interest" description="Disordered" evidence="3">
    <location>
        <begin position="1"/>
        <end position="24"/>
    </location>
</feature>
<evidence type="ECO:0000256" key="1">
    <source>
        <dbReference type="ARBA" id="ARBA00022553"/>
    </source>
</evidence>
<dbReference type="SUPFAM" id="SSF55550">
    <property type="entry name" value="SH2 domain"/>
    <property type="match status" value="1"/>
</dbReference>
<dbReference type="SUPFAM" id="SSF109805">
    <property type="entry name" value="Phenylalanine zipper"/>
    <property type="match status" value="1"/>
</dbReference>
<evidence type="ECO:0000313" key="5">
    <source>
        <dbReference type="EMBL" id="KAK7800099.1"/>
    </source>
</evidence>
<proteinExistence type="predicted"/>
<feature type="domain" description="Phenylalanine zipper" evidence="4">
    <location>
        <begin position="25"/>
        <end position="80"/>
    </location>
</feature>